<evidence type="ECO:0000313" key="2">
    <source>
        <dbReference type="Proteomes" id="UP000324575"/>
    </source>
</evidence>
<dbReference type="EMBL" id="SNRX01000003">
    <property type="protein sequence ID" value="KAA6303177.1"/>
    <property type="molecule type" value="Genomic_DNA"/>
</dbReference>
<evidence type="ECO:0000313" key="1">
    <source>
        <dbReference type="EMBL" id="KAA6303177.1"/>
    </source>
</evidence>
<sequence>MLSEKQVFILNKNNVFANQDGSGHWYFTVNGQTPPQGDSFSEEGALKKAIGYLMSKKS</sequence>
<name>A0A5M8P3V0_9BACT</name>
<protein>
    <submittedName>
        <fullName evidence="1">Uncharacterized protein</fullName>
    </submittedName>
</protein>
<proteinExistence type="predicted"/>
<accession>A0A5M8P3V0</accession>
<reference evidence="1 2" key="1">
    <citation type="submission" date="2019-03" db="EMBL/GenBank/DDBJ databases">
        <title>Single cell metagenomics reveals metabolic interactions within the superorganism composed of flagellate Streblomastix strix and complex community of Bacteroidetes bacteria on its surface.</title>
        <authorList>
            <person name="Treitli S.C."/>
            <person name="Kolisko M."/>
            <person name="Husnik F."/>
            <person name="Keeling P."/>
            <person name="Hampl V."/>
        </authorList>
    </citation>
    <scope>NUCLEOTIDE SEQUENCE [LARGE SCALE GENOMIC DNA]</scope>
    <source>
        <strain evidence="1">St1</strain>
    </source>
</reference>
<dbReference type="Proteomes" id="UP000324575">
    <property type="component" value="Unassembled WGS sequence"/>
</dbReference>
<dbReference type="AlphaFoldDB" id="A0A5M8P3V0"/>
<organism evidence="1 2">
    <name type="scientific">Candidatus Ordinivivax streblomastigis</name>
    <dbReference type="NCBI Taxonomy" id="2540710"/>
    <lineage>
        <taxon>Bacteria</taxon>
        <taxon>Pseudomonadati</taxon>
        <taxon>Bacteroidota</taxon>
        <taxon>Bacteroidia</taxon>
        <taxon>Bacteroidales</taxon>
        <taxon>Candidatus Ordinivivax</taxon>
    </lineage>
</organism>
<comment type="caution">
    <text evidence="1">The sequence shown here is derived from an EMBL/GenBank/DDBJ whole genome shotgun (WGS) entry which is preliminary data.</text>
</comment>
<gene>
    <name evidence="1" type="ORF">EZS26_000780</name>
</gene>